<evidence type="ECO:0000313" key="1">
    <source>
        <dbReference type="EMBL" id="JAI00231.1"/>
    </source>
</evidence>
<accession>A0A0E9XEI7</accession>
<reference evidence="1" key="1">
    <citation type="submission" date="2014-11" db="EMBL/GenBank/DDBJ databases">
        <authorList>
            <person name="Amaro Gonzalez C."/>
        </authorList>
    </citation>
    <scope>NUCLEOTIDE SEQUENCE</scope>
</reference>
<dbReference type="EMBL" id="GBXM01008347">
    <property type="protein sequence ID" value="JAI00231.1"/>
    <property type="molecule type" value="Transcribed_RNA"/>
</dbReference>
<organism evidence="1">
    <name type="scientific">Anguilla anguilla</name>
    <name type="common">European freshwater eel</name>
    <name type="synonym">Muraena anguilla</name>
    <dbReference type="NCBI Taxonomy" id="7936"/>
    <lineage>
        <taxon>Eukaryota</taxon>
        <taxon>Metazoa</taxon>
        <taxon>Chordata</taxon>
        <taxon>Craniata</taxon>
        <taxon>Vertebrata</taxon>
        <taxon>Euteleostomi</taxon>
        <taxon>Actinopterygii</taxon>
        <taxon>Neopterygii</taxon>
        <taxon>Teleostei</taxon>
        <taxon>Anguilliformes</taxon>
        <taxon>Anguillidae</taxon>
        <taxon>Anguilla</taxon>
    </lineage>
</organism>
<proteinExistence type="predicted"/>
<name>A0A0E9XEI7_ANGAN</name>
<reference evidence="1" key="2">
    <citation type="journal article" date="2015" name="Fish Shellfish Immunol.">
        <title>Early steps in the European eel (Anguilla anguilla)-Vibrio vulnificus interaction in the gills: Role of the RtxA13 toxin.</title>
        <authorList>
            <person name="Callol A."/>
            <person name="Pajuelo D."/>
            <person name="Ebbesson L."/>
            <person name="Teles M."/>
            <person name="MacKenzie S."/>
            <person name="Amaro C."/>
        </authorList>
    </citation>
    <scope>NUCLEOTIDE SEQUENCE</scope>
</reference>
<protein>
    <submittedName>
        <fullName evidence="1">Uncharacterized protein</fullName>
    </submittedName>
</protein>
<sequence>MMLINKSQVFQFSAPSAWNPERT</sequence>
<dbReference type="AlphaFoldDB" id="A0A0E9XEI7"/>